<dbReference type="InterPro" id="IPR031259">
    <property type="entry name" value="ILBP"/>
</dbReference>
<dbReference type="Proteomes" id="UP000321570">
    <property type="component" value="Unassembled WGS sequence"/>
</dbReference>
<keyword evidence="3" id="KW-1185">Reference proteome</keyword>
<dbReference type="PANTHER" id="PTHR11955">
    <property type="entry name" value="FATTY ACID BINDING PROTEIN"/>
    <property type="match status" value="1"/>
</dbReference>
<dbReference type="CDD" id="cd00742">
    <property type="entry name" value="FABP"/>
    <property type="match status" value="1"/>
</dbReference>
<evidence type="ECO:0008006" key="4">
    <source>
        <dbReference type="Google" id="ProtNLM"/>
    </source>
</evidence>
<dbReference type="SUPFAM" id="SSF50814">
    <property type="entry name" value="Lipocalins"/>
    <property type="match status" value="1"/>
</dbReference>
<organism evidence="2 3">
    <name type="scientific">Hymenolepis diminuta</name>
    <name type="common">Rat tapeworm</name>
    <dbReference type="NCBI Taxonomy" id="6216"/>
    <lineage>
        <taxon>Eukaryota</taxon>
        <taxon>Metazoa</taxon>
        <taxon>Spiralia</taxon>
        <taxon>Lophotrochozoa</taxon>
        <taxon>Platyhelminthes</taxon>
        <taxon>Cestoda</taxon>
        <taxon>Eucestoda</taxon>
        <taxon>Cyclophyllidea</taxon>
        <taxon>Hymenolepididae</taxon>
        <taxon>Hymenolepis</taxon>
    </lineage>
</organism>
<name>A0A564YTG3_HYMDI</name>
<protein>
    <recommendedName>
        <fullName evidence="4">Cytosolic fatty-acid binding proteins domain-containing protein</fullName>
    </recommendedName>
</protein>
<dbReference type="PRINTS" id="PR00178">
    <property type="entry name" value="FATTYACIDBP"/>
</dbReference>
<dbReference type="AlphaFoldDB" id="A0A564YTG3"/>
<dbReference type="InterPro" id="IPR000463">
    <property type="entry name" value="Fatty_acid-bd"/>
</dbReference>
<accession>A0A564YTG3</accession>
<dbReference type="InterPro" id="IPR012674">
    <property type="entry name" value="Calycin"/>
</dbReference>
<sequence>MEPFIGCWKYQTHENFDKFLNCVGVPYLISKIAVRMPASLSFARTENPDEYRTELSTITKTTGGIFKVGEGFQESTMRGGFMDSKIWLEDGVMKQEQNTDKGLIRTTRKIEGDTMFVTYNVGNIDSSQTYVKTS</sequence>
<reference evidence="2 3" key="1">
    <citation type="submission" date="2019-07" db="EMBL/GenBank/DDBJ databases">
        <authorList>
            <person name="Jastrzebski P J."/>
            <person name="Paukszto L."/>
            <person name="Jastrzebski P J."/>
        </authorList>
    </citation>
    <scope>NUCLEOTIDE SEQUENCE [LARGE SCALE GENOMIC DNA]</scope>
    <source>
        <strain evidence="2 3">WMS-il1</strain>
    </source>
</reference>
<dbReference type="Gene3D" id="2.40.128.20">
    <property type="match status" value="1"/>
</dbReference>
<dbReference type="EMBL" id="CABIJS010000377">
    <property type="protein sequence ID" value="VUZ50561.1"/>
    <property type="molecule type" value="Genomic_DNA"/>
</dbReference>
<gene>
    <name evidence="2" type="ORF">WMSIL1_LOCUS9442</name>
</gene>
<proteinExistence type="inferred from homology"/>
<evidence type="ECO:0000313" key="3">
    <source>
        <dbReference type="Proteomes" id="UP000321570"/>
    </source>
</evidence>
<dbReference type="GO" id="GO:0008289">
    <property type="term" value="F:lipid binding"/>
    <property type="evidence" value="ECO:0007669"/>
    <property type="project" value="UniProtKB-KW"/>
</dbReference>
<comment type="similarity">
    <text evidence="1">Belongs to the calycin superfamily. Fatty-acid binding protein (FABP) family.</text>
</comment>
<evidence type="ECO:0000313" key="2">
    <source>
        <dbReference type="EMBL" id="VUZ50561.1"/>
    </source>
</evidence>
<evidence type="ECO:0000256" key="1">
    <source>
        <dbReference type="ARBA" id="ARBA00008390"/>
    </source>
</evidence>